<keyword evidence="2 3" id="KW-0732">Signal</keyword>
<sequence length="402" mass="42924">MVLQAGVKRRQLAGLLVACAAIGATGIGGISGAAFAANTAPAEVGVTADTIVIGQSAALTGPTAALGKQMNAGARLYFDYINQQGGVFGRRIDLQVLDDGYEPDEAVKNTKKLIEDTRVFALFGYVGTPTSQAAVPLANQAHVPFFAPLSGAQSLRDPRSRYVFHVRAGYDEETQAIVRQIRTTGLKRVAVVFNDDAYGKSGLEGVEHAIRALPGDSGVQLVARSSVVRNTVEIGDAMQETMKAKPDAIVLVSAYRTAGSFVKEALRRGYSGQFYNVSFVGTQALAKEVGPQGSGVIISQVMPHPGNATLPVVREYLRLLQVAGRQNEFDYASIEGFIAAKAFVEGLRRTGRDLTREKFVTTVEGMRNVDLGGFIVQFGPDNHVGSKFVEMTIINSRGVVIR</sequence>
<dbReference type="PANTHER" id="PTHR47235:SF1">
    <property type="entry name" value="BLR6548 PROTEIN"/>
    <property type="match status" value="1"/>
</dbReference>
<organism evidence="5 6">
    <name type="scientific">Cupriavidus pampae</name>
    <dbReference type="NCBI Taxonomy" id="659251"/>
    <lineage>
        <taxon>Bacteria</taxon>
        <taxon>Pseudomonadati</taxon>
        <taxon>Pseudomonadota</taxon>
        <taxon>Betaproteobacteria</taxon>
        <taxon>Burkholderiales</taxon>
        <taxon>Burkholderiaceae</taxon>
        <taxon>Cupriavidus</taxon>
    </lineage>
</organism>
<dbReference type="Gene3D" id="3.40.50.2300">
    <property type="match status" value="2"/>
</dbReference>
<dbReference type="InterPro" id="IPR028082">
    <property type="entry name" value="Peripla_BP_I"/>
</dbReference>
<feature type="signal peptide" evidence="3">
    <location>
        <begin position="1"/>
        <end position="36"/>
    </location>
</feature>
<comment type="caution">
    <text evidence="5">The sequence shown here is derived from an EMBL/GenBank/DDBJ whole genome shotgun (WGS) entry which is preliminary data.</text>
</comment>
<evidence type="ECO:0000313" key="6">
    <source>
        <dbReference type="Proteomes" id="UP000706525"/>
    </source>
</evidence>
<reference evidence="5 6" key="1">
    <citation type="submission" date="2021-08" db="EMBL/GenBank/DDBJ databases">
        <authorList>
            <person name="Peeters C."/>
        </authorList>
    </citation>
    <scope>NUCLEOTIDE SEQUENCE [LARGE SCALE GENOMIC DNA]</scope>
    <source>
        <strain evidence="5 6">LMG 32289</strain>
    </source>
</reference>
<accession>A0ABM8XDX7</accession>
<protein>
    <recommendedName>
        <fullName evidence="4">Leucine-binding protein domain-containing protein</fullName>
    </recommendedName>
</protein>
<dbReference type="RefSeq" id="WP_223991455.1">
    <property type="nucleotide sequence ID" value="NZ_CAJZAG010000008.1"/>
</dbReference>
<dbReference type="CDD" id="cd06326">
    <property type="entry name" value="PBP1_ABC_ligand_binding-like"/>
    <property type="match status" value="1"/>
</dbReference>
<dbReference type="InterPro" id="IPR028081">
    <property type="entry name" value="Leu-bd"/>
</dbReference>
<evidence type="ECO:0000256" key="1">
    <source>
        <dbReference type="ARBA" id="ARBA00010062"/>
    </source>
</evidence>
<name>A0ABM8XDX7_9BURK</name>
<evidence type="ECO:0000313" key="5">
    <source>
        <dbReference type="EMBL" id="CAG9178256.1"/>
    </source>
</evidence>
<dbReference type="EMBL" id="CAJZAG010000008">
    <property type="protein sequence ID" value="CAG9178256.1"/>
    <property type="molecule type" value="Genomic_DNA"/>
</dbReference>
<dbReference type="Pfam" id="PF13458">
    <property type="entry name" value="Peripla_BP_6"/>
    <property type="match status" value="1"/>
</dbReference>
<evidence type="ECO:0000256" key="3">
    <source>
        <dbReference type="SAM" id="SignalP"/>
    </source>
</evidence>
<feature type="domain" description="Leucine-binding protein" evidence="4">
    <location>
        <begin position="50"/>
        <end position="385"/>
    </location>
</feature>
<dbReference type="PANTHER" id="PTHR47235">
    <property type="entry name" value="BLR6548 PROTEIN"/>
    <property type="match status" value="1"/>
</dbReference>
<proteinExistence type="inferred from homology"/>
<feature type="chain" id="PRO_5046574100" description="Leucine-binding protein domain-containing protein" evidence="3">
    <location>
        <begin position="37"/>
        <end position="402"/>
    </location>
</feature>
<keyword evidence="6" id="KW-1185">Reference proteome</keyword>
<evidence type="ECO:0000256" key="2">
    <source>
        <dbReference type="ARBA" id="ARBA00022729"/>
    </source>
</evidence>
<evidence type="ECO:0000259" key="4">
    <source>
        <dbReference type="Pfam" id="PF13458"/>
    </source>
</evidence>
<comment type="similarity">
    <text evidence="1">Belongs to the leucine-binding protein family.</text>
</comment>
<dbReference type="Proteomes" id="UP000706525">
    <property type="component" value="Unassembled WGS sequence"/>
</dbReference>
<gene>
    <name evidence="5" type="ORF">LMG32289_03995</name>
</gene>
<dbReference type="SUPFAM" id="SSF53822">
    <property type="entry name" value="Periplasmic binding protein-like I"/>
    <property type="match status" value="1"/>
</dbReference>